<feature type="non-terminal residue" evidence="5">
    <location>
        <position position="234"/>
    </location>
</feature>
<organism evidence="5 6">
    <name type="scientific">Stegodyphus mimosarum</name>
    <name type="common">African social velvet spider</name>
    <dbReference type="NCBI Taxonomy" id="407821"/>
    <lineage>
        <taxon>Eukaryota</taxon>
        <taxon>Metazoa</taxon>
        <taxon>Ecdysozoa</taxon>
        <taxon>Arthropoda</taxon>
        <taxon>Chelicerata</taxon>
        <taxon>Arachnida</taxon>
        <taxon>Araneae</taxon>
        <taxon>Araneomorphae</taxon>
        <taxon>Entelegynae</taxon>
        <taxon>Eresoidea</taxon>
        <taxon>Eresidae</taxon>
        <taxon>Stegodyphus</taxon>
    </lineage>
</organism>
<dbReference type="STRING" id="407821.A0A087UE07"/>
<evidence type="ECO:0000256" key="3">
    <source>
        <dbReference type="SAM" id="MobiDB-lite"/>
    </source>
</evidence>
<evidence type="ECO:0000313" key="6">
    <source>
        <dbReference type="Proteomes" id="UP000054359"/>
    </source>
</evidence>
<dbReference type="InterPro" id="IPR001849">
    <property type="entry name" value="PH_domain"/>
</dbReference>
<dbReference type="AlphaFoldDB" id="A0A087UE07"/>
<dbReference type="Pfam" id="PF00169">
    <property type="entry name" value="PH"/>
    <property type="match status" value="1"/>
</dbReference>
<comment type="subcellular location">
    <subcellularLocation>
        <location evidence="1">Membrane</location>
    </subcellularLocation>
</comment>
<dbReference type="Proteomes" id="UP000054359">
    <property type="component" value="Unassembled WGS sequence"/>
</dbReference>
<accession>A0A087UE07</accession>
<dbReference type="PANTHER" id="PTHR14309">
    <property type="entry name" value="EXPRESSED PROTEIN"/>
    <property type="match status" value="1"/>
</dbReference>
<protein>
    <recommendedName>
        <fullName evidence="4">PH domain-containing protein</fullName>
    </recommendedName>
</protein>
<dbReference type="OrthoDB" id="5914923at2759"/>
<dbReference type="GO" id="GO:0045595">
    <property type="term" value="P:regulation of cell differentiation"/>
    <property type="evidence" value="ECO:0007669"/>
    <property type="project" value="TreeGrafter"/>
</dbReference>
<dbReference type="PROSITE" id="PS50003">
    <property type="entry name" value="PH_DOMAIN"/>
    <property type="match status" value="1"/>
</dbReference>
<dbReference type="EMBL" id="KK119396">
    <property type="protein sequence ID" value="KFM75596.1"/>
    <property type="molecule type" value="Genomic_DNA"/>
</dbReference>
<reference evidence="5 6" key="1">
    <citation type="submission" date="2013-11" db="EMBL/GenBank/DDBJ databases">
        <title>Genome sequencing of Stegodyphus mimosarum.</title>
        <authorList>
            <person name="Bechsgaard J."/>
        </authorList>
    </citation>
    <scope>NUCLEOTIDE SEQUENCE [LARGE SCALE GENOMIC DNA]</scope>
</reference>
<keyword evidence="2" id="KW-0472">Membrane</keyword>
<feature type="compositionally biased region" description="Polar residues" evidence="3">
    <location>
        <begin position="209"/>
        <end position="219"/>
    </location>
</feature>
<dbReference type="GO" id="GO:0016020">
    <property type="term" value="C:membrane"/>
    <property type="evidence" value="ECO:0007669"/>
    <property type="project" value="UniProtKB-SubCell"/>
</dbReference>
<dbReference type="InterPro" id="IPR011993">
    <property type="entry name" value="PH-like_dom_sf"/>
</dbReference>
<feature type="region of interest" description="Disordered" evidence="3">
    <location>
        <begin position="132"/>
        <end position="234"/>
    </location>
</feature>
<evidence type="ECO:0000259" key="4">
    <source>
        <dbReference type="PROSITE" id="PS50003"/>
    </source>
</evidence>
<evidence type="ECO:0000256" key="2">
    <source>
        <dbReference type="ARBA" id="ARBA00023136"/>
    </source>
</evidence>
<dbReference type="SMART" id="SM00233">
    <property type="entry name" value="PH"/>
    <property type="match status" value="1"/>
</dbReference>
<dbReference type="SUPFAM" id="SSF50729">
    <property type="entry name" value="PH domain-like"/>
    <property type="match status" value="1"/>
</dbReference>
<proteinExistence type="predicted"/>
<dbReference type="PANTHER" id="PTHR14309:SF12">
    <property type="entry name" value="PH DOMAIN-CONTAINING PROTEIN"/>
    <property type="match status" value="1"/>
</dbReference>
<evidence type="ECO:0000313" key="5">
    <source>
        <dbReference type="EMBL" id="KFM75596.1"/>
    </source>
</evidence>
<keyword evidence="6" id="KW-1185">Reference proteome</keyword>
<gene>
    <name evidence="5" type="ORF">X975_05478</name>
</gene>
<evidence type="ECO:0000256" key="1">
    <source>
        <dbReference type="ARBA" id="ARBA00004370"/>
    </source>
</evidence>
<feature type="compositionally biased region" description="Low complexity" evidence="3">
    <location>
        <begin position="177"/>
        <end position="187"/>
    </location>
</feature>
<name>A0A087UE07_STEMI</name>
<dbReference type="InterPro" id="IPR039680">
    <property type="entry name" value="PLEKHB1/2"/>
</dbReference>
<feature type="domain" description="PH" evidence="4">
    <location>
        <begin position="16"/>
        <end position="130"/>
    </location>
</feature>
<sequence>MGCCDADSVQVSKMALELKSGPMLWYKRRFFGRNWRDVHSVLYNDSSLLWYRDKSRQEQEGGIVLKDAPELIAFGPYTSAVPDRPSLPDNYEIKELLAFGVRGKDIVYWFLCPNEEEVASWMAAIASSIPRPPAPPQHVQATAPNYPSQPPQQQMHSSTPLPSQQQMPSTQPPPQYTPQQQAPSYTPQAPPVPGQYPAPMSYRPPMQAGYNSVHPQPYSNAGGGGTTVVVQDRG</sequence>
<dbReference type="Gene3D" id="2.30.29.30">
    <property type="entry name" value="Pleckstrin-homology domain (PH domain)/Phosphotyrosine-binding domain (PTB)"/>
    <property type="match status" value="1"/>
</dbReference>
<feature type="compositionally biased region" description="Low complexity" evidence="3">
    <location>
        <begin position="151"/>
        <end position="169"/>
    </location>
</feature>